<accession>A0ABS5VLP6</accession>
<dbReference type="InterPro" id="IPR000326">
    <property type="entry name" value="PAP2/HPO"/>
</dbReference>
<dbReference type="PANTHER" id="PTHR14969:SF13">
    <property type="entry name" value="AT30094P"/>
    <property type="match status" value="1"/>
</dbReference>
<reference evidence="3 4" key="1">
    <citation type="submission" date="2021-05" db="EMBL/GenBank/DDBJ databases">
        <title>A Polyphasic approach of four new species of the genus Ohtaekwangia: Ohtaekwangia histidinii sp. nov., Ohtaekwangia cretensis sp. nov., Ohtaekwangia indiensis sp. nov., Ohtaekwangia reichenbachii sp. nov. from diverse environment.</title>
        <authorList>
            <person name="Octaviana S."/>
        </authorList>
    </citation>
    <scope>NUCLEOTIDE SEQUENCE [LARGE SCALE GENOMIC DNA]</scope>
    <source>
        <strain evidence="3 4">PWU20</strain>
    </source>
</reference>
<keyword evidence="1" id="KW-0732">Signal</keyword>
<organism evidence="3 4">
    <name type="scientific">Chryseosolibacter indicus</name>
    <dbReference type="NCBI Taxonomy" id="2782351"/>
    <lineage>
        <taxon>Bacteria</taxon>
        <taxon>Pseudomonadati</taxon>
        <taxon>Bacteroidota</taxon>
        <taxon>Cytophagia</taxon>
        <taxon>Cytophagales</taxon>
        <taxon>Chryseotaleaceae</taxon>
        <taxon>Chryseosolibacter</taxon>
    </lineage>
</organism>
<dbReference type="PANTHER" id="PTHR14969">
    <property type="entry name" value="SPHINGOSINE-1-PHOSPHATE PHOSPHOHYDROLASE"/>
    <property type="match status" value="1"/>
</dbReference>
<dbReference type="RefSeq" id="WP_254152289.1">
    <property type="nucleotide sequence ID" value="NZ_JAHESD010000005.1"/>
</dbReference>
<proteinExistence type="predicted"/>
<name>A0ABS5VLP6_9BACT</name>
<evidence type="ECO:0000256" key="1">
    <source>
        <dbReference type="SAM" id="SignalP"/>
    </source>
</evidence>
<feature type="signal peptide" evidence="1">
    <location>
        <begin position="1"/>
        <end position="17"/>
    </location>
</feature>
<dbReference type="Proteomes" id="UP000772618">
    <property type="component" value="Unassembled WGS sequence"/>
</dbReference>
<dbReference type="SMART" id="SM00014">
    <property type="entry name" value="acidPPc"/>
    <property type="match status" value="1"/>
</dbReference>
<feature type="domain" description="Phosphatidic acid phosphatase type 2/haloperoxidase" evidence="2">
    <location>
        <begin position="119"/>
        <end position="232"/>
    </location>
</feature>
<dbReference type="SUPFAM" id="SSF48317">
    <property type="entry name" value="Acid phosphatase/Vanadium-dependent haloperoxidase"/>
    <property type="match status" value="1"/>
</dbReference>
<protein>
    <submittedName>
        <fullName evidence="3">Phosphatase PAP2 family protein</fullName>
    </submittedName>
</protein>
<dbReference type="Pfam" id="PF01569">
    <property type="entry name" value="PAP2"/>
    <property type="match status" value="1"/>
</dbReference>
<dbReference type="InterPro" id="IPR036938">
    <property type="entry name" value="PAP2/HPO_sf"/>
</dbReference>
<dbReference type="EMBL" id="JAHESD010000005">
    <property type="protein sequence ID" value="MBT1702388.1"/>
    <property type="molecule type" value="Genomic_DNA"/>
</dbReference>
<sequence>MIKILFCILMFPCVAFGQYDSARRPDVIRFPDGVFYTLSSPARWQGKDWVKFGSVIGATAALTLADKPVRNFWSNQDDVALDRVNRLGYHYGKPYSAFLFSGGFYAAGLLVKNNWAKETGLALATALFSAGLIQSVLKPSIGRARPQNELGNYSVDFFNKDAALHSFPSGHSSMAFTISFVLAKRTESVPVKVFFYTLAGSTAVCRMYSDAHWVSDVAFGGIIAWYCSEAAIKRLEANRYKRPNKNKNTQWQLSPFPGGVTLRGKFK</sequence>
<comment type="caution">
    <text evidence="3">The sequence shown here is derived from an EMBL/GenBank/DDBJ whole genome shotgun (WGS) entry which is preliminary data.</text>
</comment>
<keyword evidence="4" id="KW-1185">Reference proteome</keyword>
<evidence type="ECO:0000259" key="2">
    <source>
        <dbReference type="SMART" id="SM00014"/>
    </source>
</evidence>
<feature type="chain" id="PRO_5046230531" evidence="1">
    <location>
        <begin position="18"/>
        <end position="267"/>
    </location>
</feature>
<dbReference type="Gene3D" id="1.20.144.10">
    <property type="entry name" value="Phosphatidic acid phosphatase type 2/haloperoxidase"/>
    <property type="match status" value="1"/>
</dbReference>
<evidence type="ECO:0000313" key="4">
    <source>
        <dbReference type="Proteomes" id="UP000772618"/>
    </source>
</evidence>
<evidence type="ECO:0000313" key="3">
    <source>
        <dbReference type="EMBL" id="MBT1702388.1"/>
    </source>
</evidence>
<gene>
    <name evidence="3" type="ORF">KK060_03805</name>
</gene>